<evidence type="ECO:0000313" key="10">
    <source>
        <dbReference type="Proteomes" id="UP001152795"/>
    </source>
</evidence>
<dbReference type="GO" id="GO:0006611">
    <property type="term" value="P:protein export from nucleus"/>
    <property type="evidence" value="ECO:0007669"/>
    <property type="project" value="TreeGrafter"/>
</dbReference>
<dbReference type="GO" id="GO:0005049">
    <property type="term" value="F:nuclear export signal receptor activity"/>
    <property type="evidence" value="ECO:0007669"/>
    <property type="project" value="InterPro"/>
</dbReference>
<keyword evidence="5" id="KW-0963">Cytoplasm</keyword>
<dbReference type="InterPro" id="IPR057947">
    <property type="entry name" value="TPR_XPO7/RBP17"/>
</dbReference>
<evidence type="ECO:0000259" key="8">
    <source>
        <dbReference type="Pfam" id="PF25795"/>
    </source>
</evidence>
<evidence type="ECO:0000256" key="7">
    <source>
        <dbReference type="ARBA" id="ARBA00023242"/>
    </source>
</evidence>
<evidence type="ECO:0000313" key="9">
    <source>
        <dbReference type="EMBL" id="CAB4007068.1"/>
    </source>
</evidence>
<comment type="similarity">
    <text evidence="3">Belongs to the exportin family.</text>
</comment>
<dbReference type="Proteomes" id="UP001152795">
    <property type="component" value="Unassembled WGS sequence"/>
</dbReference>
<keyword evidence="6" id="KW-0653">Protein transport</keyword>
<dbReference type="EMBL" id="CACRXK020005687">
    <property type="protein sequence ID" value="CAB4007068.1"/>
    <property type="molecule type" value="Genomic_DNA"/>
</dbReference>
<evidence type="ECO:0000256" key="3">
    <source>
        <dbReference type="ARBA" id="ARBA00009466"/>
    </source>
</evidence>
<reference evidence="9" key="1">
    <citation type="submission" date="2020-04" db="EMBL/GenBank/DDBJ databases">
        <authorList>
            <person name="Alioto T."/>
            <person name="Alioto T."/>
            <person name="Gomez Garrido J."/>
        </authorList>
    </citation>
    <scope>NUCLEOTIDE SEQUENCE</scope>
    <source>
        <strain evidence="9">A484AB</strain>
    </source>
</reference>
<evidence type="ECO:0000256" key="5">
    <source>
        <dbReference type="ARBA" id="ARBA00022490"/>
    </source>
</evidence>
<dbReference type="GO" id="GO:0005737">
    <property type="term" value="C:cytoplasm"/>
    <property type="evidence" value="ECO:0007669"/>
    <property type="project" value="UniProtKB-SubCell"/>
</dbReference>
<dbReference type="OrthoDB" id="244158at2759"/>
<organism evidence="9 10">
    <name type="scientific">Paramuricea clavata</name>
    <name type="common">Red gorgonian</name>
    <name type="synonym">Violescent sea-whip</name>
    <dbReference type="NCBI Taxonomy" id="317549"/>
    <lineage>
        <taxon>Eukaryota</taxon>
        <taxon>Metazoa</taxon>
        <taxon>Cnidaria</taxon>
        <taxon>Anthozoa</taxon>
        <taxon>Octocorallia</taxon>
        <taxon>Malacalcyonacea</taxon>
        <taxon>Plexauridae</taxon>
        <taxon>Paramuricea</taxon>
    </lineage>
</organism>
<name>A0A6S7J0H3_PARCT</name>
<dbReference type="GO" id="GO:0005643">
    <property type="term" value="C:nuclear pore"/>
    <property type="evidence" value="ECO:0007669"/>
    <property type="project" value="TreeGrafter"/>
</dbReference>
<sequence>MSAVRSSDGALHEELSNSTKLSTVAINTYKPVSKDCVVQMKEMEIIQIVQLTESGLVNILDLSFLYHNGTTNDQPFANMTQVSLVNPIGREILYMLDIKQYSYFPWTLNAGRKNIKLHINESHKECIERKNSDHVAGNILKQIVFSMKQPANYEICYLERKNISEKVRRICCQITKPNFKKLNYKCLERNSFLHKTGFPRIVTIVMFVVFPLYFIWLLSFLLKYTVFNLEYSEYCKLEETTISPSSIALKIIWDDKGRLISFIRKSILTCFFFYCYYLICKPIKTFNFVGFLVLYGGISLSAFHLCRRKITDPFILLRKIKMRSFGRKEYNKVARLAGYKLRQEYDIGGFDDLIHSLTLLLDIERWRKSLEKCHNGCFHPCVDIQFGNNALKCLLLSICYLHSMLYCLLYICFVFLYAVLIICLYIIGVTRDLAYFFRELEYYVETPYGPWTNPLYRIHYILFNMGFWLLIGYTLYFLVYASQSFLLGLLLNLSNFIPYLASFSVFTFYCCNYWKFLEEEYISLKWIIYEACQEIKAKEDKEGNNNSCTRNKSEKVLPLVSKELYDKIRDTYLPYNTNIFYYSLKILWCFIFSYGIFELVNMLNALNIPAAAQIVTTMSLSIIPHVFNTIALRQSEAKKKARDEKLKLNVKRTVEELTVGNPELAWTVKKRTFMLTTRIKHNLSSLISELISCQKNYNKNFSRVTFSQRPRSHHLHCIRCTAHASFLNFGSLQLFFDLYHALPSTLSPLALGCLIQIASVRRSLFSNAERSKFLDKIVSGIKGILDSPQSLAERSNYHEFCRLMSRLKSNYQLAELVKVEGYPALIATIAKFTVTSLQMWQFSPNSIHYLLGLWQRMVCSTPYIKSTEPHLLETYTPEITKAYITSRIDSVQVVIRDNIEDPLDDLGTVAQQLEQISTIGRFEYPKTCTLLISTFDQNAQSFEEAIQPGSSSSSNIPLYEGRLTWLVYIIGAVIGGRGSTYTTFEEYDALDGELVCRVLQLMTLTDSKLSQRGCEKMELSYLSFFDQFRKIYVGDQAQKTSKAYRIVSERLGLHDESMVLSVFVTKIVTNIKYWMRSDAIIPKTLQLLSDLSGSNIRHSRTTFKWETILTRIPSLVMEHIKFSASNGDPVYEIICKRMSSVRKLQKLEAVQFILRNHTAEHFPFLGANTGGQYTDMRCRTTFYVALGRLLIVDLGENEEKFEQFMIPLSGTFRTITSRLIKGDPNAFQIDETKRILVGICRDLTGLTLALTSKASYMMLFDWIYPQFTPVLVRALELWYHDPNVTTPVLKLMTELMQNRSQRLHFGVSSPNGILLFRECSKVLVAYGSPILTISDVPADRAYTLKYPF</sequence>
<accession>A0A6S7J0H3</accession>
<evidence type="ECO:0000256" key="6">
    <source>
        <dbReference type="ARBA" id="ARBA00022927"/>
    </source>
</evidence>
<keyword evidence="7" id="KW-0539">Nucleus</keyword>
<evidence type="ECO:0000256" key="2">
    <source>
        <dbReference type="ARBA" id="ARBA00004496"/>
    </source>
</evidence>
<feature type="domain" description="Exportin-7/Ran-binding protein 17 TPR repeats" evidence="8">
    <location>
        <begin position="1136"/>
        <end position="1169"/>
    </location>
</feature>
<gene>
    <name evidence="9" type="ORF">PACLA_8A049316</name>
</gene>
<dbReference type="Pfam" id="PF25795">
    <property type="entry name" value="TPR_XPO7"/>
    <property type="match status" value="2"/>
</dbReference>
<comment type="subcellular location">
    <subcellularLocation>
        <location evidence="2">Cytoplasm</location>
    </subcellularLocation>
    <subcellularLocation>
        <location evidence="1">Nucleus</location>
    </subcellularLocation>
</comment>
<comment type="caution">
    <text evidence="9">The sequence shown here is derived from an EMBL/GenBank/DDBJ whole genome shotgun (WGS) entry which is preliminary data.</text>
</comment>
<dbReference type="PANTHER" id="PTHR12596">
    <property type="entry name" value="EXPORTIN 4,7-RELATED"/>
    <property type="match status" value="1"/>
</dbReference>
<feature type="domain" description="Exportin-7/Ran-binding protein 17 TPR repeats" evidence="8">
    <location>
        <begin position="891"/>
        <end position="1122"/>
    </location>
</feature>
<protein>
    <submittedName>
        <fullName evidence="9">Exportin-7</fullName>
    </submittedName>
</protein>
<dbReference type="PANTHER" id="PTHR12596:SF2">
    <property type="entry name" value="EXPORTIN-7 ISOFORM X1"/>
    <property type="match status" value="1"/>
</dbReference>
<keyword evidence="4" id="KW-0813">Transport</keyword>
<dbReference type="InterPro" id="IPR044189">
    <property type="entry name" value="XPO4/7-like"/>
</dbReference>
<evidence type="ECO:0000256" key="4">
    <source>
        <dbReference type="ARBA" id="ARBA00022448"/>
    </source>
</evidence>
<proteinExistence type="inferred from homology"/>
<keyword evidence="10" id="KW-1185">Reference proteome</keyword>
<evidence type="ECO:0000256" key="1">
    <source>
        <dbReference type="ARBA" id="ARBA00004123"/>
    </source>
</evidence>